<reference evidence="2" key="1">
    <citation type="journal article" date="2014" name="Int. J. Syst. Evol. Microbiol.">
        <title>Complete genome of a new Firmicutes species belonging to the dominant human colonic microbiota ('Ruminococcus bicirculans') reveals two chromosomes and a selective capacity to utilize plant glucans.</title>
        <authorList>
            <consortium name="NISC Comparative Sequencing Program"/>
            <person name="Wegmann U."/>
            <person name="Louis P."/>
            <person name="Goesmann A."/>
            <person name="Henrissat B."/>
            <person name="Duncan S.H."/>
            <person name="Flint H.J."/>
        </authorList>
    </citation>
    <scope>NUCLEOTIDE SEQUENCE</scope>
    <source>
        <strain evidence="2">CGMCC 1.8884</strain>
    </source>
</reference>
<reference evidence="1" key="4">
    <citation type="submission" date="2023-08" db="EMBL/GenBank/DDBJ databases">
        <authorList>
            <person name="Sun Q."/>
            <person name="Zhou Y."/>
        </authorList>
    </citation>
    <scope>NUCLEOTIDE SEQUENCE</scope>
    <source>
        <strain evidence="2">CGMCC 1.8884</strain>
        <strain evidence="1">CGMCC 1.8885</strain>
    </source>
</reference>
<dbReference type="Proteomes" id="UP000630135">
    <property type="component" value="Unassembled WGS sequence"/>
</dbReference>
<reference evidence="1" key="2">
    <citation type="journal article" date="2014" name="Int. J. Syst. Evol. Microbiol.">
        <title>Complete genome sequence of Corynebacterium casei LMG S-19264T (=DSM 44701T), isolated from a smear-ripened cheese.</title>
        <authorList>
            <consortium name="US DOE Joint Genome Institute (JGI-PGF)"/>
            <person name="Walter F."/>
            <person name="Albersmeier A."/>
            <person name="Kalinowski J."/>
            <person name="Ruckert C."/>
        </authorList>
    </citation>
    <scope>NUCLEOTIDE SEQUENCE</scope>
    <source>
        <strain evidence="1">CGMCC 1.8885</strain>
    </source>
</reference>
<accession>A0AAV4K3H1</accession>
<gene>
    <name evidence="2" type="ORF">GCM10008021_00730</name>
    <name evidence="1" type="ORF">GCM10010914_01860</name>
</gene>
<dbReference type="EMBL" id="BMMA01000001">
    <property type="protein sequence ID" value="GGI71398.1"/>
    <property type="molecule type" value="Genomic_DNA"/>
</dbReference>
<dbReference type="RefSeq" id="WP_017869391.1">
    <property type="nucleotide sequence ID" value="NZ_BMLZ01000001.1"/>
</dbReference>
<dbReference type="Proteomes" id="UP000652720">
    <property type="component" value="Unassembled WGS sequence"/>
</dbReference>
<dbReference type="AlphaFoldDB" id="A0AAV4K3H1"/>
<comment type="caution">
    <text evidence="1">The sequence shown here is derived from an EMBL/GenBank/DDBJ whole genome shotgun (WGS) entry which is preliminary data.</text>
</comment>
<protein>
    <submittedName>
        <fullName evidence="1">Uncharacterized protein</fullName>
    </submittedName>
</protein>
<dbReference type="GeneID" id="59164076"/>
<dbReference type="EMBL" id="BMLZ01000001">
    <property type="protein sequence ID" value="GGP28422.1"/>
    <property type="molecule type" value="Genomic_DNA"/>
</dbReference>
<keyword evidence="3" id="KW-1185">Reference proteome</keyword>
<name>A0AAV4K3H1_9DEIO</name>
<evidence type="ECO:0000313" key="1">
    <source>
        <dbReference type="EMBL" id="GGI71398.1"/>
    </source>
</evidence>
<sequence length="276" mass="29921">MTGQLHVSSEFLQRALGFGQEGDPLTVGIFPDALPDDFPLTLPELPGLRVLGSVRGVATRWSFNRGKSFSPQQRQWRVFLDVGTALDETMADFQTALLSQGWESGRAFAQTFVEAGQTRWLALNPARGWQLDLAGREAAGESGTMTQVWLTLTEAEAQTIRHLLGQHEPPFDHVHLPMPLLRLPAGWRSQMSQGSGGRVSSEEYALRGPGGAAALWPVLLPQLAAQGWALLHHSEDTALFRTPHGTGLLSLAEGEAAGDRGEVAATVVHLGQRRPV</sequence>
<evidence type="ECO:0000313" key="3">
    <source>
        <dbReference type="Proteomes" id="UP000630135"/>
    </source>
</evidence>
<proteinExistence type="predicted"/>
<evidence type="ECO:0000313" key="2">
    <source>
        <dbReference type="EMBL" id="GGP28422.1"/>
    </source>
</evidence>
<reference evidence="3" key="3">
    <citation type="journal article" date="2019" name="Int. J. Syst. Evol. Microbiol.">
        <title>The Global Catalogue of Microorganisms (GCM) 10K type strain sequencing project: providing services to taxonomists for standard genome sequencing and annotation.</title>
        <authorList>
            <consortium name="The Broad Institute Genomics Platform"/>
            <consortium name="The Broad Institute Genome Sequencing Center for Infectious Disease"/>
            <person name="Wu L."/>
            <person name="Ma J."/>
        </authorList>
    </citation>
    <scope>NUCLEOTIDE SEQUENCE [LARGE SCALE GENOMIC DNA]</scope>
    <source>
        <strain evidence="3">CGMCC 1.8884</strain>
    </source>
</reference>
<organism evidence="1 4">
    <name type="scientific">Deinococcus wulumuqiensis</name>
    <dbReference type="NCBI Taxonomy" id="980427"/>
    <lineage>
        <taxon>Bacteria</taxon>
        <taxon>Thermotogati</taxon>
        <taxon>Deinococcota</taxon>
        <taxon>Deinococci</taxon>
        <taxon>Deinococcales</taxon>
        <taxon>Deinococcaceae</taxon>
        <taxon>Deinococcus</taxon>
    </lineage>
</organism>
<evidence type="ECO:0000313" key="4">
    <source>
        <dbReference type="Proteomes" id="UP000652720"/>
    </source>
</evidence>